<evidence type="ECO:0000256" key="3">
    <source>
        <dbReference type="ARBA" id="ARBA00022851"/>
    </source>
</evidence>
<dbReference type="FunCoup" id="A0A804KZ76">
    <property type="interactions" value="122"/>
</dbReference>
<protein>
    <recommendedName>
        <fullName evidence="4">Metallothionein-like protein</fullName>
    </recommendedName>
</protein>
<evidence type="ECO:0000313" key="5">
    <source>
        <dbReference type="EMBL" id="CAG1854332.1"/>
    </source>
</evidence>
<dbReference type="AlphaFoldDB" id="A0A804KZ76"/>
<name>A0A804KZ76_MUSAM</name>
<dbReference type="GO" id="GO:0046872">
    <property type="term" value="F:metal ion binding"/>
    <property type="evidence" value="ECO:0007669"/>
    <property type="project" value="UniProtKB-UniRule"/>
</dbReference>
<evidence type="ECO:0000256" key="2">
    <source>
        <dbReference type="ARBA" id="ARBA00022723"/>
    </source>
</evidence>
<comment type="similarity">
    <text evidence="1 4">Belongs to the metallothionein superfamily. Type 15 family.</text>
</comment>
<dbReference type="OrthoDB" id="678987at2759"/>
<dbReference type="InterPro" id="IPR000347">
    <property type="entry name" value="Metalthion_15p"/>
</dbReference>
<sequence>MSCSGGNCGCGSSCSCGSGCGGCRKLTDLGEERSSTSQTMIMGVAPQKGHFEELETAAGSENGCKCGSNCTCDPCNCK</sequence>
<evidence type="ECO:0000256" key="1">
    <source>
        <dbReference type="ARBA" id="ARBA00005802"/>
    </source>
</evidence>
<keyword evidence="7" id="KW-1185">Reference proteome</keyword>
<keyword evidence="3 4" id="KW-0480">Metal-thiolate cluster</keyword>
<keyword evidence="2 4" id="KW-0479">Metal-binding</keyword>
<evidence type="ECO:0000313" key="6">
    <source>
        <dbReference type="EnsemblPlants" id="Ma10_p22670.1"/>
    </source>
</evidence>
<dbReference type="Proteomes" id="UP000012960">
    <property type="component" value="Unplaced"/>
</dbReference>
<evidence type="ECO:0000256" key="4">
    <source>
        <dbReference type="RuleBase" id="RU369052"/>
    </source>
</evidence>
<evidence type="ECO:0000313" key="7">
    <source>
        <dbReference type="Proteomes" id="UP000012960"/>
    </source>
</evidence>
<comment type="function">
    <text evidence="4">Metallothioneins have a high content of cysteine residues that bind various heavy metals.</text>
</comment>
<dbReference type="EMBL" id="HG996476">
    <property type="protein sequence ID" value="CAG1854332.1"/>
    <property type="molecule type" value="Genomic_DNA"/>
</dbReference>
<dbReference type="Pfam" id="PF01439">
    <property type="entry name" value="Metallothio_2"/>
    <property type="match status" value="1"/>
</dbReference>
<organism evidence="6 7">
    <name type="scientific">Musa acuminata subsp. malaccensis</name>
    <name type="common">Wild banana</name>
    <name type="synonym">Musa malaccensis</name>
    <dbReference type="NCBI Taxonomy" id="214687"/>
    <lineage>
        <taxon>Eukaryota</taxon>
        <taxon>Viridiplantae</taxon>
        <taxon>Streptophyta</taxon>
        <taxon>Embryophyta</taxon>
        <taxon>Tracheophyta</taxon>
        <taxon>Spermatophyta</taxon>
        <taxon>Magnoliopsida</taxon>
        <taxon>Liliopsida</taxon>
        <taxon>Zingiberales</taxon>
        <taxon>Musaceae</taxon>
        <taxon>Musa</taxon>
    </lineage>
</organism>
<dbReference type="PANTHER" id="PTHR33543:SF33">
    <property type="entry name" value="METALLOTHIONEIN-LIKE PROTEIN 2B"/>
    <property type="match status" value="1"/>
</dbReference>
<gene>
    <name evidence="5" type="ORF">GSMUA_325580.1</name>
</gene>
<reference evidence="6" key="2">
    <citation type="submission" date="2021-05" db="UniProtKB">
        <authorList>
            <consortium name="EnsemblPlants"/>
        </authorList>
    </citation>
    <scope>IDENTIFICATION</scope>
    <source>
        <strain evidence="6">subsp. malaccensis</strain>
    </source>
</reference>
<dbReference type="Gramene" id="Ma10_t22670.1">
    <property type="protein sequence ID" value="Ma10_p22670.1"/>
    <property type="gene ID" value="Ma10_g22670"/>
</dbReference>
<dbReference type="PANTHER" id="PTHR33543">
    <property type="entry name" value="METALLOTHIONEIN-LIKE PROTEIN 2A"/>
    <property type="match status" value="1"/>
</dbReference>
<reference evidence="5" key="1">
    <citation type="submission" date="2021-03" db="EMBL/GenBank/DDBJ databases">
        <authorList>
            <consortium name="Genoscope - CEA"/>
            <person name="William W."/>
        </authorList>
    </citation>
    <scope>NUCLEOTIDE SEQUENCE</scope>
    <source>
        <strain evidence="5">Doubled-haploid Pahang</strain>
    </source>
</reference>
<dbReference type="EnsemblPlants" id="Ma10_t22670.1">
    <property type="protein sequence ID" value="Ma10_p22670.1"/>
    <property type="gene ID" value="Ma10_g22670"/>
</dbReference>
<accession>A0A804KZ76</accession>
<proteinExistence type="inferred from homology"/>
<dbReference type="OMA" id="NEGGCKC"/>